<dbReference type="OrthoDB" id="3533079at2759"/>
<dbReference type="AlphaFoldDB" id="A0A9P4MH98"/>
<evidence type="ECO:0000256" key="1">
    <source>
        <dbReference type="SAM" id="SignalP"/>
    </source>
</evidence>
<comment type="caution">
    <text evidence="2">The sequence shown here is derived from an EMBL/GenBank/DDBJ whole genome shotgun (WGS) entry which is preliminary data.</text>
</comment>
<sequence length="105" mass="11301">MVNPTTALVSALLLSNSVLAAKIQYQARYKVGKVPKTTSKTGDVPDGKVQAIVDGMGLWSGYKYKATKTPGSTGLQVFNANNAISFDRTGPMLQEMESLVKKHIK</sequence>
<protein>
    <submittedName>
        <fullName evidence="2">Uncharacterized protein</fullName>
    </submittedName>
</protein>
<organism evidence="2 3">
    <name type="scientific">Myriangium duriaei CBS 260.36</name>
    <dbReference type="NCBI Taxonomy" id="1168546"/>
    <lineage>
        <taxon>Eukaryota</taxon>
        <taxon>Fungi</taxon>
        <taxon>Dikarya</taxon>
        <taxon>Ascomycota</taxon>
        <taxon>Pezizomycotina</taxon>
        <taxon>Dothideomycetes</taxon>
        <taxon>Dothideomycetidae</taxon>
        <taxon>Myriangiales</taxon>
        <taxon>Myriangiaceae</taxon>
        <taxon>Myriangium</taxon>
    </lineage>
</organism>
<feature type="chain" id="PRO_5040231293" evidence="1">
    <location>
        <begin position="21"/>
        <end position="105"/>
    </location>
</feature>
<proteinExistence type="predicted"/>
<evidence type="ECO:0000313" key="2">
    <source>
        <dbReference type="EMBL" id="KAF2154515.1"/>
    </source>
</evidence>
<reference evidence="2" key="1">
    <citation type="journal article" date="2020" name="Stud. Mycol.">
        <title>101 Dothideomycetes genomes: a test case for predicting lifestyles and emergence of pathogens.</title>
        <authorList>
            <person name="Haridas S."/>
            <person name="Albert R."/>
            <person name="Binder M."/>
            <person name="Bloem J."/>
            <person name="Labutti K."/>
            <person name="Salamov A."/>
            <person name="Andreopoulos B."/>
            <person name="Baker S."/>
            <person name="Barry K."/>
            <person name="Bills G."/>
            <person name="Bluhm B."/>
            <person name="Cannon C."/>
            <person name="Castanera R."/>
            <person name="Culley D."/>
            <person name="Daum C."/>
            <person name="Ezra D."/>
            <person name="Gonzalez J."/>
            <person name="Henrissat B."/>
            <person name="Kuo A."/>
            <person name="Liang C."/>
            <person name="Lipzen A."/>
            <person name="Lutzoni F."/>
            <person name="Magnuson J."/>
            <person name="Mondo S."/>
            <person name="Nolan M."/>
            <person name="Ohm R."/>
            <person name="Pangilinan J."/>
            <person name="Park H.-J."/>
            <person name="Ramirez L."/>
            <person name="Alfaro M."/>
            <person name="Sun H."/>
            <person name="Tritt A."/>
            <person name="Yoshinaga Y."/>
            <person name="Zwiers L.-H."/>
            <person name="Turgeon B."/>
            <person name="Goodwin S."/>
            <person name="Spatafora J."/>
            <person name="Crous P."/>
            <person name="Grigoriev I."/>
        </authorList>
    </citation>
    <scope>NUCLEOTIDE SEQUENCE</scope>
    <source>
        <strain evidence="2">CBS 260.36</strain>
    </source>
</reference>
<name>A0A9P4MH98_9PEZI</name>
<keyword evidence="1" id="KW-0732">Signal</keyword>
<feature type="signal peptide" evidence="1">
    <location>
        <begin position="1"/>
        <end position="20"/>
    </location>
</feature>
<gene>
    <name evidence="2" type="ORF">K461DRAFT_319067</name>
</gene>
<dbReference type="EMBL" id="ML996083">
    <property type="protein sequence ID" value="KAF2154515.1"/>
    <property type="molecule type" value="Genomic_DNA"/>
</dbReference>
<evidence type="ECO:0000313" key="3">
    <source>
        <dbReference type="Proteomes" id="UP000799439"/>
    </source>
</evidence>
<accession>A0A9P4MH98</accession>
<keyword evidence="3" id="KW-1185">Reference proteome</keyword>
<dbReference type="Proteomes" id="UP000799439">
    <property type="component" value="Unassembled WGS sequence"/>
</dbReference>